<proteinExistence type="predicted"/>
<dbReference type="Proteomes" id="UP000238982">
    <property type="component" value="Unassembled WGS sequence"/>
</dbReference>
<protein>
    <submittedName>
        <fullName evidence="1">Uncharacterized protein</fullName>
    </submittedName>
</protein>
<sequence>MKAAGVPGRSVFERQFETKDGRRALRARRAHPARREFVIFSFSAAARSSGPPAAALHRRQHR</sequence>
<evidence type="ECO:0000313" key="1">
    <source>
        <dbReference type="EMBL" id="PRF63497.1"/>
    </source>
</evidence>
<reference evidence="1 2" key="1">
    <citation type="submission" date="2018-03" db="EMBL/GenBank/DDBJ databases">
        <authorList>
            <person name="Keele B.F."/>
        </authorList>
    </citation>
    <scope>NUCLEOTIDE SEQUENCE [LARGE SCALE GENOMIC DNA]</scope>
    <source>
        <strain evidence="1 2">AU19729</strain>
    </source>
</reference>
<accession>A0A228EFB3</accession>
<organism evidence="1 2">
    <name type="scientific">Burkholderia multivorans</name>
    <dbReference type="NCBI Taxonomy" id="87883"/>
    <lineage>
        <taxon>Bacteria</taxon>
        <taxon>Pseudomonadati</taxon>
        <taxon>Pseudomonadota</taxon>
        <taxon>Betaproteobacteria</taxon>
        <taxon>Burkholderiales</taxon>
        <taxon>Burkholderiaceae</taxon>
        <taxon>Burkholderia</taxon>
        <taxon>Burkholderia cepacia complex</taxon>
    </lineage>
</organism>
<dbReference type="EMBL" id="PVGH01000035">
    <property type="protein sequence ID" value="PRF63497.1"/>
    <property type="molecule type" value="Genomic_DNA"/>
</dbReference>
<comment type="caution">
    <text evidence="1">The sequence shown here is derived from an EMBL/GenBank/DDBJ whole genome shotgun (WGS) entry which is preliminary data.</text>
</comment>
<evidence type="ECO:0000313" key="2">
    <source>
        <dbReference type="Proteomes" id="UP000238982"/>
    </source>
</evidence>
<gene>
    <name evidence="1" type="ORF">C6Q15_07585</name>
</gene>
<name>A0A228EFB3_9BURK</name>
<dbReference type="AlphaFoldDB" id="A0A228EFB3"/>